<organism evidence="7 8">
    <name type="scientific">Lobosporangium transversale</name>
    <dbReference type="NCBI Taxonomy" id="64571"/>
    <lineage>
        <taxon>Eukaryota</taxon>
        <taxon>Fungi</taxon>
        <taxon>Fungi incertae sedis</taxon>
        <taxon>Mucoromycota</taxon>
        <taxon>Mortierellomycotina</taxon>
        <taxon>Mortierellomycetes</taxon>
        <taxon>Mortierellales</taxon>
        <taxon>Mortierellaceae</taxon>
        <taxon>Lobosporangium</taxon>
    </lineage>
</organism>
<dbReference type="EC" id="3.1.4.12" evidence="2"/>
<dbReference type="STRING" id="64571.A0A1Y2GP97"/>
<dbReference type="GO" id="GO:0004767">
    <property type="term" value="F:sphingomyelin phosphodiesterase activity"/>
    <property type="evidence" value="ECO:0007669"/>
    <property type="project" value="UniProtKB-EC"/>
</dbReference>
<dbReference type="Gene3D" id="3.60.10.10">
    <property type="entry name" value="Endonuclease/exonuclease/phosphatase"/>
    <property type="match status" value="1"/>
</dbReference>
<dbReference type="NCBIfam" id="TIGR03395">
    <property type="entry name" value="sphingomy"/>
    <property type="match status" value="1"/>
</dbReference>
<dbReference type="InParanoid" id="A0A1Y2GP97"/>
<feature type="chain" id="PRO_5012372750" description="sphingomyelin phosphodiesterase" evidence="5">
    <location>
        <begin position="25"/>
        <end position="321"/>
    </location>
</feature>
<dbReference type="Proteomes" id="UP000193648">
    <property type="component" value="Unassembled WGS sequence"/>
</dbReference>
<feature type="signal peptide" evidence="5">
    <location>
        <begin position="1"/>
        <end position="24"/>
    </location>
</feature>
<dbReference type="CDD" id="cd09078">
    <property type="entry name" value="nSMase"/>
    <property type="match status" value="1"/>
</dbReference>
<evidence type="ECO:0000256" key="3">
    <source>
        <dbReference type="ARBA" id="ARBA00022729"/>
    </source>
</evidence>
<proteinExistence type="inferred from homology"/>
<dbReference type="InterPro" id="IPR017766">
    <property type="entry name" value="Sphingomyelinase/PLipase_C"/>
</dbReference>
<dbReference type="InterPro" id="IPR005135">
    <property type="entry name" value="Endo/exonuclease/phosphatase"/>
</dbReference>
<dbReference type="OrthoDB" id="40902at2759"/>
<dbReference type="EMBL" id="MCFF01000016">
    <property type="protein sequence ID" value="ORZ17530.1"/>
    <property type="molecule type" value="Genomic_DNA"/>
</dbReference>
<evidence type="ECO:0000256" key="5">
    <source>
        <dbReference type="SAM" id="SignalP"/>
    </source>
</evidence>
<comment type="caution">
    <text evidence="7">The sequence shown here is derived from an EMBL/GenBank/DDBJ whole genome shotgun (WGS) entry which is preliminary data.</text>
</comment>
<evidence type="ECO:0000256" key="1">
    <source>
        <dbReference type="ARBA" id="ARBA00006335"/>
    </source>
</evidence>
<evidence type="ECO:0000259" key="6">
    <source>
        <dbReference type="Pfam" id="PF03372"/>
    </source>
</evidence>
<keyword evidence="3 5" id="KW-0732">Signal</keyword>
<sequence length="321" mass="36292">MKITTTLFSLAAAAAVMLPSAVVAAKNATISVLSDNVYFLSETLYPNWGQKIRADLIAKADYVKNHDVVVIQECFANNACDVLRSGLNSQYPYQTPTLGRNKNGWDSTSGEYSWVYPENGGVAIMSKWPIKQKHQFIFSHGCGWDKLSNKGFVYAVLDYKGTNIHVFGTHTQSDDSQCGQGEAASYRAQAMDAWRRFIDSRNIPKNELVIMAGDFNIDRDTNEFKDLLTRLDVHQPTTYKGHAWTYDPKNNQIARYNDPNHPQQYLDYVFTDKRHLAVRSAIQTSLNIQSPQYHLQGVAYNEYSDHYPVITVIEADLETTP</sequence>
<dbReference type="InterPro" id="IPR036691">
    <property type="entry name" value="Endo/exonu/phosph_ase_sf"/>
</dbReference>
<evidence type="ECO:0000313" key="7">
    <source>
        <dbReference type="EMBL" id="ORZ17530.1"/>
    </source>
</evidence>
<feature type="domain" description="Endonuclease/exonuclease/phosphatase" evidence="6">
    <location>
        <begin position="60"/>
        <end position="306"/>
    </location>
</feature>
<dbReference type="PANTHER" id="PTHR16320:SF23">
    <property type="entry name" value="SPHINGOMYELINASE C 1"/>
    <property type="match status" value="1"/>
</dbReference>
<keyword evidence="4" id="KW-0378">Hydrolase</keyword>
<protein>
    <recommendedName>
        <fullName evidence="2">sphingomyelin phosphodiesterase</fullName>
        <ecNumber evidence="2">3.1.4.12</ecNumber>
    </recommendedName>
</protein>
<evidence type="ECO:0000313" key="8">
    <source>
        <dbReference type="Proteomes" id="UP000193648"/>
    </source>
</evidence>
<evidence type="ECO:0000256" key="2">
    <source>
        <dbReference type="ARBA" id="ARBA00012369"/>
    </source>
</evidence>
<dbReference type="SUPFAM" id="SSF56219">
    <property type="entry name" value="DNase I-like"/>
    <property type="match status" value="1"/>
</dbReference>
<keyword evidence="8" id="KW-1185">Reference proteome</keyword>
<dbReference type="Pfam" id="PF03372">
    <property type="entry name" value="Exo_endo_phos"/>
    <property type="match status" value="1"/>
</dbReference>
<dbReference type="AlphaFoldDB" id="A0A1Y2GP97"/>
<dbReference type="PANTHER" id="PTHR16320">
    <property type="entry name" value="SPHINGOMYELINASE FAMILY MEMBER"/>
    <property type="match status" value="1"/>
</dbReference>
<gene>
    <name evidence="7" type="ORF">BCR41DRAFT_421747</name>
</gene>
<name>A0A1Y2GP97_9FUNG</name>
<comment type="similarity">
    <text evidence="1">Belongs to the neutral sphingomyelinase family.</text>
</comment>
<accession>A0A1Y2GP97</accession>
<dbReference type="GeneID" id="33571917"/>
<dbReference type="GO" id="GO:0005576">
    <property type="term" value="C:extracellular region"/>
    <property type="evidence" value="ECO:0007669"/>
    <property type="project" value="InterPro"/>
</dbReference>
<reference evidence="7 8" key="1">
    <citation type="submission" date="2016-07" db="EMBL/GenBank/DDBJ databases">
        <title>Pervasive Adenine N6-methylation of Active Genes in Fungi.</title>
        <authorList>
            <consortium name="DOE Joint Genome Institute"/>
            <person name="Mondo S.J."/>
            <person name="Dannebaum R.O."/>
            <person name="Kuo R.C."/>
            <person name="Labutti K."/>
            <person name="Haridas S."/>
            <person name="Kuo A."/>
            <person name="Salamov A."/>
            <person name="Ahrendt S.R."/>
            <person name="Lipzen A."/>
            <person name="Sullivan W."/>
            <person name="Andreopoulos W.B."/>
            <person name="Clum A."/>
            <person name="Lindquist E."/>
            <person name="Daum C."/>
            <person name="Ramamoorthy G.K."/>
            <person name="Gryganskyi A."/>
            <person name="Culley D."/>
            <person name="Magnuson J.K."/>
            <person name="James T.Y."/>
            <person name="O'Malley M.A."/>
            <person name="Stajich J.E."/>
            <person name="Spatafora J.W."/>
            <person name="Visel A."/>
            <person name="Grigoriev I.V."/>
        </authorList>
    </citation>
    <scope>NUCLEOTIDE SEQUENCE [LARGE SCALE GENOMIC DNA]</scope>
    <source>
        <strain evidence="7 8">NRRL 3116</strain>
    </source>
</reference>
<dbReference type="InterPro" id="IPR038772">
    <property type="entry name" value="Sph/SMPD2-like"/>
</dbReference>
<evidence type="ECO:0000256" key="4">
    <source>
        <dbReference type="ARBA" id="ARBA00022801"/>
    </source>
</evidence>
<dbReference type="RefSeq" id="XP_021881917.1">
    <property type="nucleotide sequence ID" value="XM_022030074.1"/>
</dbReference>